<dbReference type="AlphaFoldDB" id="A0A165BGE3"/>
<protein>
    <recommendedName>
        <fullName evidence="1">F-box domain-containing protein</fullName>
    </recommendedName>
</protein>
<sequence>MSINDLPPEILTKAISHLLPDTTSVARCGRVSRRFRVCASVVPLCEPECWGPAVDDDGSQSYATSRGLRCKHTGGYINLTLLCEPDGTRRVLDVYHLNLVTVALSRVSHLSLKFTLQYLENVCQALESAAAELLSLNLILMLVDGEAMPPAHEMLFAGTCPPKLSTVVLFNIAPPTSGVFSNVTRLEYRQQSPLPHPALDVAGLENLTHLRVPGWMYIKLALDKSLQVEVREACATDAWVAQAHDLVAVAVESLLAIASRKPYKLSEAGVRAYGMERYQLSVTADHDQGAGWVRVAFEVGSGTASRAFYIPTERAREVAFWGDVLAQSTTRAQCRVSPACLSVDADMMNGVLLAMRLDEVHTLRVTSIATVPSPSDDGAQQMCLPDIDEGFEGTKVKCFYFVTPKENEVGKGELCEFIARVCGSRDSEVVTVLSRWEKFFGPSSRRGTDYPPHGPRRIINRDGSVEDPIKLVGGKMTYWSVTSPQAWFATKLLGFKFTGQDLAEYTVDSRTSNVDSQ</sequence>
<reference evidence="2 3" key="1">
    <citation type="journal article" date="2016" name="Mol. Biol. Evol.">
        <title>Comparative Genomics of Early-Diverging Mushroom-Forming Fungi Provides Insights into the Origins of Lignocellulose Decay Capabilities.</title>
        <authorList>
            <person name="Nagy L.G."/>
            <person name="Riley R."/>
            <person name="Tritt A."/>
            <person name="Adam C."/>
            <person name="Daum C."/>
            <person name="Floudas D."/>
            <person name="Sun H."/>
            <person name="Yadav J.S."/>
            <person name="Pangilinan J."/>
            <person name="Larsson K.H."/>
            <person name="Matsuura K."/>
            <person name="Barry K."/>
            <person name="Labutti K."/>
            <person name="Kuo R."/>
            <person name="Ohm R.A."/>
            <person name="Bhattacharya S.S."/>
            <person name="Shirouzu T."/>
            <person name="Yoshinaga Y."/>
            <person name="Martin F.M."/>
            <person name="Grigoriev I.V."/>
            <person name="Hibbett D.S."/>
        </authorList>
    </citation>
    <scope>NUCLEOTIDE SEQUENCE [LARGE SCALE GENOMIC DNA]</scope>
    <source>
        <strain evidence="2 3">HHB12029</strain>
    </source>
</reference>
<proteinExistence type="predicted"/>
<dbReference type="EMBL" id="KV426466">
    <property type="protein sequence ID" value="KZV80590.1"/>
    <property type="molecule type" value="Genomic_DNA"/>
</dbReference>
<dbReference type="Proteomes" id="UP000077266">
    <property type="component" value="Unassembled WGS sequence"/>
</dbReference>
<accession>A0A165BGE3</accession>
<dbReference type="InterPro" id="IPR036047">
    <property type="entry name" value="F-box-like_dom_sf"/>
</dbReference>
<name>A0A165BGE3_EXIGL</name>
<dbReference type="SUPFAM" id="SSF81383">
    <property type="entry name" value="F-box domain"/>
    <property type="match status" value="1"/>
</dbReference>
<gene>
    <name evidence="2" type="ORF">EXIGLDRAFT_705004</name>
</gene>
<dbReference type="Pfam" id="PF12937">
    <property type="entry name" value="F-box-like"/>
    <property type="match status" value="1"/>
</dbReference>
<dbReference type="InterPro" id="IPR001810">
    <property type="entry name" value="F-box_dom"/>
</dbReference>
<evidence type="ECO:0000313" key="2">
    <source>
        <dbReference type="EMBL" id="KZV80590.1"/>
    </source>
</evidence>
<feature type="domain" description="F-box" evidence="1">
    <location>
        <begin position="3"/>
        <end position="40"/>
    </location>
</feature>
<evidence type="ECO:0000313" key="3">
    <source>
        <dbReference type="Proteomes" id="UP000077266"/>
    </source>
</evidence>
<keyword evidence="3" id="KW-1185">Reference proteome</keyword>
<organism evidence="2 3">
    <name type="scientific">Exidia glandulosa HHB12029</name>
    <dbReference type="NCBI Taxonomy" id="1314781"/>
    <lineage>
        <taxon>Eukaryota</taxon>
        <taxon>Fungi</taxon>
        <taxon>Dikarya</taxon>
        <taxon>Basidiomycota</taxon>
        <taxon>Agaricomycotina</taxon>
        <taxon>Agaricomycetes</taxon>
        <taxon>Auriculariales</taxon>
        <taxon>Exidiaceae</taxon>
        <taxon>Exidia</taxon>
    </lineage>
</organism>
<dbReference type="Gene3D" id="1.20.1280.50">
    <property type="match status" value="1"/>
</dbReference>
<dbReference type="InParanoid" id="A0A165BGE3"/>
<evidence type="ECO:0000259" key="1">
    <source>
        <dbReference type="Pfam" id="PF12937"/>
    </source>
</evidence>